<dbReference type="EMBL" id="JACYFG010000006">
    <property type="protein sequence ID" value="MBD5778612.1"/>
    <property type="molecule type" value="Genomic_DNA"/>
</dbReference>
<sequence>MKLRLPTEKLADVYHLARFIDKVRLQQAEKLPEDYQSSYCNPAGLDGLFFKAFQMEAKTLVQKIASSRDDQEIAEWFRSQTSSEQREKWNAFAVDLGRPGTALGERFKQVRAVKYPDLPDDWEGTVFEAIAHDERA</sequence>
<dbReference type="AlphaFoldDB" id="A0A927F5L9"/>
<dbReference type="RefSeq" id="WP_191615745.1">
    <property type="nucleotide sequence ID" value="NZ_JACYFG010000006.1"/>
</dbReference>
<comment type="caution">
    <text evidence="2">The sequence shown here is derived from an EMBL/GenBank/DDBJ whole genome shotgun (WGS) entry which is preliminary data.</text>
</comment>
<protein>
    <submittedName>
        <fullName evidence="2">DUF5069 domain-containing protein</fullName>
    </submittedName>
</protein>
<dbReference type="InterPro" id="IPR031849">
    <property type="entry name" value="DUF5069"/>
</dbReference>
<organism evidence="2 3">
    <name type="scientific">Pelagicoccus enzymogenes</name>
    <dbReference type="NCBI Taxonomy" id="2773457"/>
    <lineage>
        <taxon>Bacteria</taxon>
        <taxon>Pseudomonadati</taxon>
        <taxon>Verrucomicrobiota</taxon>
        <taxon>Opitutia</taxon>
        <taxon>Puniceicoccales</taxon>
        <taxon>Pelagicoccaceae</taxon>
        <taxon>Pelagicoccus</taxon>
    </lineage>
</organism>
<keyword evidence="3" id="KW-1185">Reference proteome</keyword>
<feature type="domain" description="DUF5069" evidence="1">
    <location>
        <begin position="3"/>
        <end position="134"/>
    </location>
</feature>
<evidence type="ECO:0000259" key="1">
    <source>
        <dbReference type="Pfam" id="PF16798"/>
    </source>
</evidence>
<proteinExistence type="predicted"/>
<dbReference type="Proteomes" id="UP000622317">
    <property type="component" value="Unassembled WGS sequence"/>
</dbReference>
<dbReference type="Pfam" id="PF16798">
    <property type="entry name" value="DUF5069"/>
    <property type="match status" value="1"/>
</dbReference>
<evidence type="ECO:0000313" key="2">
    <source>
        <dbReference type="EMBL" id="MBD5778612.1"/>
    </source>
</evidence>
<evidence type="ECO:0000313" key="3">
    <source>
        <dbReference type="Proteomes" id="UP000622317"/>
    </source>
</evidence>
<reference evidence="2" key="1">
    <citation type="submission" date="2020-09" db="EMBL/GenBank/DDBJ databases">
        <title>Pelagicoccus enzymogenes sp. nov. with an EPS production, isolated from marine sediment.</title>
        <authorList>
            <person name="Feng X."/>
        </authorList>
    </citation>
    <scope>NUCLEOTIDE SEQUENCE</scope>
    <source>
        <strain evidence="2">NFK12</strain>
    </source>
</reference>
<name>A0A927F5L9_9BACT</name>
<accession>A0A927F5L9</accession>
<gene>
    <name evidence="2" type="ORF">IEN85_03860</name>
</gene>